<evidence type="ECO:0000256" key="4">
    <source>
        <dbReference type="ARBA" id="ARBA00023014"/>
    </source>
</evidence>
<dbReference type="AlphaFoldDB" id="A0A8J4CMH1"/>
<dbReference type="InterPro" id="IPR002109">
    <property type="entry name" value="Glutaredoxin"/>
</dbReference>
<keyword evidence="2" id="KW-0479">Metal-binding</keyword>
<comment type="caution">
    <text evidence="6">The sequence shown here is derived from an EMBL/GenBank/DDBJ whole genome shotgun (WGS) entry which is preliminary data.</text>
</comment>
<organism evidence="6 8">
    <name type="scientific">Volvox reticuliferus</name>
    <dbReference type="NCBI Taxonomy" id="1737510"/>
    <lineage>
        <taxon>Eukaryota</taxon>
        <taxon>Viridiplantae</taxon>
        <taxon>Chlorophyta</taxon>
        <taxon>core chlorophytes</taxon>
        <taxon>Chlorophyceae</taxon>
        <taxon>CS clade</taxon>
        <taxon>Chlamydomonadales</taxon>
        <taxon>Volvocaceae</taxon>
        <taxon>Volvox</taxon>
    </lineage>
</organism>
<evidence type="ECO:0000256" key="2">
    <source>
        <dbReference type="ARBA" id="ARBA00022723"/>
    </source>
</evidence>
<accession>A0A8J4CMH1</accession>
<evidence type="ECO:0000313" key="8">
    <source>
        <dbReference type="Proteomes" id="UP000747110"/>
    </source>
</evidence>
<dbReference type="Gene3D" id="3.40.30.10">
    <property type="entry name" value="Glutaredoxin"/>
    <property type="match status" value="1"/>
</dbReference>
<dbReference type="InterPro" id="IPR004480">
    <property type="entry name" value="Monothiol_GRX-rel"/>
</dbReference>
<dbReference type="GO" id="GO:0051536">
    <property type="term" value="F:iron-sulfur cluster binding"/>
    <property type="evidence" value="ECO:0007669"/>
    <property type="project" value="UniProtKB-KW"/>
</dbReference>
<dbReference type="CDD" id="cd03028">
    <property type="entry name" value="GRX_PICOT_like"/>
    <property type="match status" value="1"/>
</dbReference>
<proteinExistence type="inferred from homology"/>
<name>A0A8J4CMH1_9CHLO</name>
<protein>
    <recommendedName>
        <fullName evidence="5">Glutaredoxin domain-containing protein</fullName>
    </recommendedName>
</protein>
<keyword evidence="4" id="KW-0411">Iron-sulfur</keyword>
<dbReference type="EMBL" id="BNCP01000032">
    <property type="protein sequence ID" value="GIL85279.1"/>
    <property type="molecule type" value="Genomic_DNA"/>
</dbReference>
<dbReference type="GO" id="GO:0005759">
    <property type="term" value="C:mitochondrial matrix"/>
    <property type="evidence" value="ECO:0007669"/>
    <property type="project" value="TreeGrafter"/>
</dbReference>
<dbReference type="Proteomes" id="UP000722791">
    <property type="component" value="Unassembled WGS sequence"/>
</dbReference>
<dbReference type="EMBL" id="BNCQ01000021">
    <property type="protein sequence ID" value="GIM06431.1"/>
    <property type="molecule type" value="Genomic_DNA"/>
</dbReference>
<dbReference type="SUPFAM" id="SSF52833">
    <property type="entry name" value="Thioredoxin-like"/>
    <property type="match status" value="1"/>
</dbReference>
<evidence type="ECO:0000313" key="6">
    <source>
        <dbReference type="EMBL" id="GIL85279.1"/>
    </source>
</evidence>
<sequence>MQTVTQKMIQPACKARYAARFPKGFVAPFTCIRPIHTRYSIVSEAAMRDTTAVPVMDKGELNQFPGSAGVYAVFDKAGNLQYIGLSRKVSASVAAHMQELPDLTGSIKYDIIEDTTREGLTSAWKSWVEEALAETGSIPPGNLPGETKWQSRSVARATKPEIRLTAGKPIQGITIEGLIDRIVKENSVVVFVKGTRQQPQCGFSARMLSILTTLKADFEVVNVLDEYHNPGLREAIKSYSQWPTIPQLYISGEFVGGADIAEQMLGTGDLQTMLREALQKA</sequence>
<gene>
    <name evidence="6" type="ORF">Vretifemale_13885</name>
    <name evidence="7" type="ORF">Vretimale_10753</name>
</gene>
<keyword evidence="3" id="KW-0408">Iron</keyword>
<dbReference type="InterPro" id="IPR036249">
    <property type="entry name" value="Thioredoxin-like_sf"/>
</dbReference>
<keyword evidence="8" id="KW-1185">Reference proteome</keyword>
<dbReference type="GO" id="GO:0046872">
    <property type="term" value="F:metal ion binding"/>
    <property type="evidence" value="ECO:0007669"/>
    <property type="project" value="UniProtKB-KW"/>
</dbReference>
<dbReference type="PANTHER" id="PTHR10293:SF45">
    <property type="entry name" value="BIFUNCTIONAL MONOTHIOL GLUTAREDOXIN-S16, CHLOROPLASTIC"/>
    <property type="match status" value="1"/>
</dbReference>
<dbReference type="PANTHER" id="PTHR10293">
    <property type="entry name" value="GLUTAREDOXIN FAMILY MEMBER"/>
    <property type="match status" value="1"/>
</dbReference>
<evidence type="ECO:0000256" key="1">
    <source>
        <dbReference type="ARBA" id="ARBA00008983"/>
    </source>
</evidence>
<feature type="domain" description="Glutaredoxin" evidence="5">
    <location>
        <begin position="188"/>
        <end position="255"/>
    </location>
</feature>
<comment type="similarity">
    <text evidence="1">Belongs to the glutaredoxin family. CGFS subfamily.</text>
</comment>
<dbReference type="InterPro" id="IPR033658">
    <property type="entry name" value="GRX_PICOT-like"/>
</dbReference>
<dbReference type="Pfam" id="PF00462">
    <property type="entry name" value="Glutaredoxin"/>
    <property type="match status" value="1"/>
</dbReference>
<dbReference type="PROSITE" id="PS51354">
    <property type="entry name" value="GLUTAREDOXIN_2"/>
    <property type="match status" value="1"/>
</dbReference>
<evidence type="ECO:0000256" key="3">
    <source>
        <dbReference type="ARBA" id="ARBA00023004"/>
    </source>
</evidence>
<dbReference type="Proteomes" id="UP000747110">
    <property type="component" value="Unassembled WGS sequence"/>
</dbReference>
<evidence type="ECO:0000259" key="5">
    <source>
        <dbReference type="Pfam" id="PF00462"/>
    </source>
</evidence>
<evidence type="ECO:0000313" key="7">
    <source>
        <dbReference type="EMBL" id="GIM06431.1"/>
    </source>
</evidence>
<dbReference type="OrthoDB" id="415696at2759"/>
<reference evidence="6" key="1">
    <citation type="journal article" date="2021" name="Proc. Natl. Acad. Sci. U.S.A.">
        <title>Three genomes in the algal genus Volvox reveal the fate of a haploid sex-determining region after a transition to homothallism.</title>
        <authorList>
            <person name="Yamamoto K."/>
            <person name="Hamaji T."/>
            <person name="Kawai-Toyooka H."/>
            <person name="Matsuzaki R."/>
            <person name="Takahashi F."/>
            <person name="Nishimura Y."/>
            <person name="Kawachi M."/>
            <person name="Noguchi H."/>
            <person name="Minakuchi Y."/>
            <person name="Umen J.G."/>
            <person name="Toyoda A."/>
            <person name="Nozaki H."/>
        </authorList>
    </citation>
    <scope>NUCLEOTIDE SEQUENCE</scope>
    <source>
        <strain evidence="7">NIES-3785</strain>
        <strain evidence="6">NIES-3786</strain>
    </source>
</reference>